<dbReference type="InterPro" id="IPR022790">
    <property type="entry name" value="GH26_dom"/>
</dbReference>
<dbReference type="InterPro" id="IPR000805">
    <property type="entry name" value="Glyco_hydro_26"/>
</dbReference>
<gene>
    <name evidence="6" type="ORF">JKP88DRAFT_350164</name>
</gene>
<dbReference type="InterPro" id="IPR017853">
    <property type="entry name" value="GH"/>
</dbReference>
<comment type="caution">
    <text evidence="6">The sequence shown here is derived from an EMBL/GenBank/DDBJ whole genome shotgun (WGS) entry which is preliminary data.</text>
</comment>
<dbReference type="PANTHER" id="PTHR40079:SF4">
    <property type="entry name" value="GH26 DOMAIN-CONTAINING PROTEIN-RELATED"/>
    <property type="match status" value="1"/>
</dbReference>
<feature type="compositionally biased region" description="Basic residues" evidence="4">
    <location>
        <begin position="88"/>
        <end position="125"/>
    </location>
</feature>
<evidence type="ECO:0000256" key="1">
    <source>
        <dbReference type="ARBA" id="ARBA00007754"/>
    </source>
</evidence>
<sequence>MAAAGSSGSDYGDGTACCPEGCTSCGASAEECRALGLELSSECCLDVAVAVSCDTSEPPCTLAVSGEGEGAQEALEPVEETAAERELRRRRKGRRSKKKRARRNKRKRRNKKKKGGKGKGGHKKELRTYQGPQGSPDPYCNAGFVDEDVQYCCPQGCSRCSNALTCPNFSDQEEPKCCGAAIAQSDRPCDRYGAPCILNAARFDPKNPGNPVRNARVGVWLSGDLDTVLPQREDKYGIKFDSVVLYQTMDTAGWDYVASVLDKGVDVELVMEFMDNYPNLRDIANGKFDSKMRDFGKAAAADGRRIYLRPLHELNSAWYNWGVFRPGNSVSDFRNAFKRIVSTFRSTGANFKYQMSFAAKNSDKETTPFEDFYVGDEYVDQVCVSAYNSCGTGTYRENKSLPEIINTFYWQMQAITKRTMCIAEMSSTNHCGGKATWIKDTWATLARDYPKIVSVNWFFEDKMNVGKDWDLHSPDEISAFVNGYHNFESITKRRLLQEQQGGLGEDDSFNAEQEELQPRMAALL</sequence>
<evidence type="ECO:0000256" key="2">
    <source>
        <dbReference type="ARBA" id="ARBA00022801"/>
    </source>
</evidence>
<protein>
    <submittedName>
        <fullName evidence="6">Glycoside hydrolase superfamily</fullName>
    </submittedName>
</protein>
<keyword evidence="7" id="KW-1185">Reference proteome</keyword>
<name>A0A836CBG2_9STRA</name>
<dbReference type="Proteomes" id="UP000664859">
    <property type="component" value="Unassembled WGS sequence"/>
</dbReference>
<dbReference type="GO" id="GO:0016985">
    <property type="term" value="F:mannan endo-1,4-beta-mannosidase activity"/>
    <property type="evidence" value="ECO:0007669"/>
    <property type="project" value="InterPro"/>
</dbReference>
<evidence type="ECO:0000259" key="5">
    <source>
        <dbReference type="PROSITE" id="PS51764"/>
    </source>
</evidence>
<feature type="domain" description="GH26" evidence="5">
    <location>
        <begin position="179"/>
        <end position="493"/>
    </location>
</feature>
<evidence type="ECO:0000256" key="3">
    <source>
        <dbReference type="ARBA" id="ARBA00023295"/>
    </source>
</evidence>
<dbReference type="EMBL" id="JAFCMP010000511">
    <property type="protein sequence ID" value="KAG5178943.1"/>
    <property type="molecule type" value="Genomic_DNA"/>
</dbReference>
<dbReference type="AlphaFoldDB" id="A0A836CBG2"/>
<proteinExistence type="inferred from homology"/>
<keyword evidence="2 6" id="KW-0378">Hydrolase</keyword>
<comment type="similarity">
    <text evidence="1">Belongs to the glycosyl hydrolase 26 family.</text>
</comment>
<evidence type="ECO:0000256" key="4">
    <source>
        <dbReference type="SAM" id="MobiDB-lite"/>
    </source>
</evidence>
<dbReference type="GO" id="GO:0006080">
    <property type="term" value="P:substituted mannan metabolic process"/>
    <property type="evidence" value="ECO:0007669"/>
    <property type="project" value="InterPro"/>
</dbReference>
<dbReference type="SUPFAM" id="SSF51445">
    <property type="entry name" value="(Trans)glycosidases"/>
    <property type="match status" value="1"/>
</dbReference>
<dbReference type="PROSITE" id="PS51764">
    <property type="entry name" value="GH26"/>
    <property type="match status" value="1"/>
</dbReference>
<evidence type="ECO:0000313" key="7">
    <source>
        <dbReference type="Proteomes" id="UP000664859"/>
    </source>
</evidence>
<accession>A0A836CBG2</accession>
<dbReference type="PANTHER" id="PTHR40079">
    <property type="entry name" value="MANNAN ENDO-1,4-BETA-MANNOSIDASE E-RELATED"/>
    <property type="match status" value="1"/>
</dbReference>
<organism evidence="6 7">
    <name type="scientific">Tribonema minus</name>
    <dbReference type="NCBI Taxonomy" id="303371"/>
    <lineage>
        <taxon>Eukaryota</taxon>
        <taxon>Sar</taxon>
        <taxon>Stramenopiles</taxon>
        <taxon>Ochrophyta</taxon>
        <taxon>PX clade</taxon>
        <taxon>Xanthophyceae</taxon>
        <taxon>Tribonematales</taxon>
        <taxon>Tribonemataceae</taxon>
        <taxon>Tribonema</taxon>
    </lineage>
</organism>
<dbReference type="Pfam" id="PF02156">
    <property type="entry name" value="Glyco_hydro_26"/>
    <property type="match status" value="1"/>
</dbReference>
<dbReference type="Gene3D" id="3.20.20.80">
    <property type="entry name" value="Glycosidases"/>
    <property type="match status" value="1"/>
</dbReference>
<evidence type="ECO:0000313" key="6">
    <source>
        <dbReference type="EMBL" id="KAG5178943.1"/>
    </source>
</evidence>
<keyword evidence="3" id="KW-0326">Glycosidase</keyword>
<reference evidence="6" key="1">
    <citation type="submission" date="2021-02" db="EMBL/GenBank/DDBJ databases">
        <title>First Annotated Genome of the Yellow-green Alga Tribonema minus.</title>
        <authorList>
            <person name="Mahan K.M."/>
        </authorList>
    </citation>
    <scope>NUCLEOTIDE SEQUENCE</scope>
    <source>
        <strain evidence="6">UTEX B ZZ1240</strain>
    </source>
</reference>
<feature type="region of interest" description="Disordered" evidence="4">
    <location>
        <begin position="64"/>
        <end position="132"/>
    </location>
</feature>